<evidence type="ECO:0000259" key="6">
    <source>
        <dbReference type="Pfam" id="PF04932"/>
    </source>
</evidence>
<dbReference type="InterPro" id="IPR051533">
    <property type="entry name" value="WaaL-like"/>
</dbReference>
<feature type="transmembrane region" description="Helical" evidence="5">
    <location>
        <begin position="403"/>
        <end position="421"/>
    </location>
</feature>
<dbReference type="EMBL" id="LBUU01000003">
    <property type="protein sequence ID" value="KKQ70718.1"/>
    <property type="molecule type" value="Genomic_DNA"/>
</dbReference>
<keyword evidence="2 5" id="KW-0812">Transmembrane</keyword>
<evidence type="ECO:0000256" key="1">
    <source>
        <dbReference type="ARBA" id="ARBA00004141"/>
    </source>
</evidence>
<dbReference type="PANTHER" id="PTHR37422:SF13">
    <property type="entry name" value="LIPOPOLYSACCHARIDE BIOSYNTHESIS PROTEIN PA4999-RELATED"/>
    <property type="match status" value="1"/>
</dbReference>
<feature type="transmembrane region" description="Helical" evidence="5">
    <location>
        <begin position="427"/>
        <end position="446"/>
    </location>
</feature>
<accession>A0A0G0JTB6</accession>
<dbReference type="AlphaFoldDB" id="A0A0G0JTB6"/>
<name>A0A0G0JTB6_9BACT</name>
<organism evidence="7 8">
    <name type="scientific">Candidatus Falkowbacteria bacterium GW2011_GWE1_38_31</name>
    <dbReference type="NCBI Taxonomy" id="1618638"/>
    <lineage>
        <taxon>Bacteria</taxon>
        <taxon>Candidatus Falkowiibacteriota</taxon>
    </lineage>
</organism>
<feature type="transmembrane region" description="Helical" evidence="5">
    <location>
        <begin position="15"/>
        <end position="48"/>
    </location>
</feature>
<feature type="transmembrane region" description="Helical" evidence="5">
    <location>
        <begin position="281"/>
        <end position="302"/>
    </location>
</feature>
<dbReference type="GO" id="GO:0016020">
    <property type="term" value="C:membrane"/>
    <property type="evidence" value="ECO:0007669"/>
    <property type="project" value="UniProtKB-SubCell"/>
</dbReference>
<feature type="transmembrane region" description="Helical" evidence="5">
    <location>
        <begin position="85"/>
        <end position="103"/>
    </location>
</feature>
<feature type="domain" description="O-antigen ligase-related" evidence="6">
    <location>
        <begin position="244"/>
        <end position="381"/>
    </location>
</feature>
<comment type="subcellular location">
    <subcellularLocation>
        <location evidence="1">Membrane</location>
        <topology evidence="1">Multi-pass membrane protein</topology>
    </subcellularLocation>
</comment>
<dbReference type="InterPro" id="IPR007016">
    <property type="entry name" value="O-antigen_ligase-rel_domated"/>
</dbReference>
<feature type="transmembrane region" description="Helical" evidence="5">
    <location>
        <begin position="204"/>
        <end position="229"/>
    </location>
</feature>
<evidence type="ECO:0000256" key="4">
    <source>
        <dbReference type="ARBA" id="ARBA00023136"/>
    </source>
</evidence>
<comment type="caution">
    <text evidence="7">The sequence shown here is derived from an EMBL/GenBank/DDBJ whole genome shotgun (WGS) entry which is preliminary data.</text>
</comment>
<feature type="transmembrane region" description="Helical" evidence="5">
    <location>
        <begin position="364"/>
        <end position="383"/>
    </location>
</feature>
<dbReference type="PANTHER" id="PTHR37422">
    <property type="entry name" value="TEICHURONIC ACID BIOSYNTHESIS PROTEIN TUAE"/>
    <property type="match status" value="1"/>
</dbReference>
<keyword evidence="3 5" id="KW-1133">Transmembrane helix</keyword>
<feature type="transmembrane region" description="Helical" evidence="5">
    <location>
        <begin position="141"/>
        <end position="160"/>
    </location>
</feature>
<dbReference type="Pfam" id="PF04932">
    <property type="entry name" value="Wzy_C"/>
    <property type="match status" value="1"/>
</dbReference>
<keyword evidence="4 5" id="KW-0472">Membrane</keyword>
<feature type="transmembrane region" description="Helical" evidence="5">
    <location>
        <begin position="241"/>
        <end position="274"/>
    </location>
</feature>
<dbReference type="Proteomes" id="UP000034022">
    <property type="component" value="Unassembled WGS sequence"/>
</dbReference>
<feature type="transmembrane region" description="Helical" evidence="5">
    <location>
        <begin position="54"/>
        <end position="73"/>
    </location>
</feature>
<evidence type="ECO:0000313" key="7">
    <source>
        <dbReference type="EMBL" id="KKQ70718.1"/>
    </source>
</evidence>
<evidence type="ECO:0000256" key="2">
    <source>
        <dbReference type="ARBA" id="ARBA00022692"/>
    </source>
</evidence>
<feature type="transmembrane region" description="Helical" evidence="5">
    <location>
        <begin position="166"/>
        <end position="192"/>
    </location>
</feature>
<feature type="transmembrane region" description="Helical" evidence="5">
    <location>
        <begin position="115"/>
        <end position="134"/>
    </location>
</feature>
<evidence type="ECO:0000256" key="3">
    <source>
        <dbReference type="ARBA" id="ARBA00022989"/>
    </source>
</evidence>
<protein>
    <recommendedName>
        <fullName evidence="6">O-antigen ligase-related domain-containing protein</fullName>
    </recommendedName>
</protein>
<reference evidence="7 8" key="1">
    <citation type="journal article" date="2015" name="Nature">
        <title>rRNA introns, odd ribosomes, and small enigmatic genomes across a large radiation of phyla.</title>
        <authorList>
            <person name="Brown C.T."/>
            <person name="Hug L.A."/>
            <person name="Thomas B.C."/>
            <person name="Sharon I."/>
            <person name="Castelle C.J."/>
            <person name="Singh A."/>
            <person name="Wilkins M.J."/>
            <person name="Williams K.H."/>
            <person name="Banfield J.F."/>
        </authorList>
    </citation>
    <scope>NUCLEOTIDE SEQUENCE [LARGE SCALE GENOMIC DNA]</scope>
</reference>
<sequence length="462" mass="52549">MEKYSKNRDIFIKRLLLVVVGFLFSLLVFDKTSLAIVFGIIILASVYAFWLDKIWLFLVAMVPSLIFGKVLFIPITSGWIYEAHLAEALLILVFGVFALDIFLNQKYTKLKIDKLSVWLFAYLIISVLSVISVIDFRLFVFGLKAVAFSFLGYFLAMNLFDSTKKIYWFLYGLTVTAIVLSAQVFLKFYLMGFSSEFFFNRSNILLPIAPIATSAAILALLAPLLLAFYFELDIANRWKPIVFLAFFMAFLAVFLTLGKGAILSLFIGLFYIFYNFKGKRLAFVLFLIWFLALAFFGFTPYFTGLLQRIQTAFVDTNTEYRVTEYKVGWDLVTAHPWFGSGIGQQIYHFEKILDQEQGNYVNNFFWQALIDLGVIGLIILLLIIKNIFTQIKKAGGLFGKKSILAIGFIASIITAFFNGLVEVTFFALPYAIIFWLMVGVFSSSCHSREGGNLGDRIVDSKK</sequence>
<gene>
    <name evidence="7" type="ORF">US91_C0003G0048</name>
</gene>
<evidence type="ECO:0000256" key="5">
    <source>
        <dbReference type="SAM" id="Phobius"/>
    </source>
</evidence>
<evidence type="ECO:0000313" key="8">
    <source>
        <dbReference type="Proteomes" id="UP000034022"/>
    </source>
</evidence>
<proteinExistence type="predicted"/>